<dbReference type="PANTHER" id="PTHR12591:SF0">
    <property type="entry name" value="FI19814P1"/>
    <property type="match status" value="1"/>
</dbReference>
<gene>
    <name evidence="13" type="primary">G6PC1</name>
    <name evidence="13" type="ORF">Bhyg_16909</name>
</gene>
<keyword evidence="8" id="KW-0256">Endoplasmic reticulum</keyword>
<evidence type="ECO:0000256" key="1">
    <source>
        <dbReference type="ARBA" id="ARBA00004477"/>
    </source>
</evidence>
<dbReference type="PANTHER" id="PTHR12591">
    <property type="entry name" value="GLUCOSE-6-PHOSPHATASE"/>
    <property type="match status" value="1"/>
</dbReference>
<dbReference type="GO" id="GO:0051156">
    <property type="term" value="P:glucose 6-phosphate metabolic process"/>
    <property type="evidence" value="ECO:0007669"/>
    <property type="project" value="TreeGrafter"/>
</dbReference>
<feature type="transmembrane region" description="Helical" evidence="11">
    <location>
        <begin position="283"/>
        <end position="304"/>
    </location>
</feature>
<keyword evidence="6 11" id="KW-0812">Transmembrane</keyword>
<keyword evidence="5" id="KW-0312">Gluconeogenesis</keyword>
<keyword evidence="10 11" id="KW-0472">Membrane</keyword>
<dbReference type="Pfam" id="PF01569">
    <property type="entry name" value="PAP2"/>
    <property type="match status" value="1"/>
</dbReference>
<accession>A0A9Q0RSR3</accession>
<evidence type="ECO:0000313" key="13">
    <source>
        <dbReference type="EMBL" id="KAJ6628037.1"/>
    </source>
</evidence>
<evidence type="ECO:0000256" key="5">
    <source>
        <dbReference type="ARBA" id="ARBA00022432"/>
    </source>
</evidence>
<feature type="transmembrane region" description="Helical" evidence="11">
    <location>
        <begin position="200"/>
        <end position="221"/>
    </location>
</feature>
<feature type="domain" description="Phosphatidic acid phosphatase type 2/haloperoxidase" evidence="12">
    <location>
        <begin position="56"/>
        <end position="188"/>
    </location>
</feature>
<comment type="pathway">
    <text evidence="2">Carbohydrate biosynthesis; gluconeogenesis.</text>
</comment>
<feature type="transmembrane region" description="Helical" evidence="11">
    <location>
        <begin position="29"/>
        <end position="49"/>
    </location>
</feature>
<evidence type="ECO:0000256" key="10">
    <source>
        <dbReference type="ARBA" id="ARBA00023136"/>
    </source>
</evidence>
<organism evidence="13 14">
    <name type="scientific">Pseudolycoriella hygida</name>
    <dbReference type="NCBI Taxonomy" id="35572"/>
    <lineage>
        <taxon>Eukaryota</taxon>
        <taxon>Metazoa</taxon>
        <taxon>Ecdysozoa</taxon>
        <taxon>Arthropoda</taxon>
        <taxon>Hexapoda</taxon>
        <taxon>Insecta</taxon>
        <taxon>Pterygota</taxon>
        <taxon>Neoptera</taxon>
        <taxon>Endopterygota</taxon>
        <taxon>Diptera</taxon>
        <taxon>Nematocera</taxon>
        <taxon>Sciaroidea</taxon>
        <taxon>Sciaridae</taxon>
        <taxon>Pseudolycoriella</taxon>
    </lineage>
</organism>
<dbReference type="EMBL" id="WJQU01003055">
    <property type="protein sequence ID" value="KAJ6628037.1"/>
    <property type="molecule type" value="Genomic_DNA"/>
</dbReference>
<dbReference type="EC" id="3.1.3.9" evidence="4"/>
<keyword evidence="14" id="KW-1185">Reference proteome</keyword>
<comment type="subcellular location">
    <subcellularLocation>
        <location evidence="1">Endoplasmic reticulum membrane</location>
        <topology evidence="1">Multi-pass membrane protein</topology>
    </subcellularLocation>
</comment>
<feature type="transmembrane region" description="Helical" evidence="11">
    <location>
        <begin position="56"/>
        <end position="78"/>
    </location>
</feature>
<feature type="transmembrane region" description="Helical" evidence="11">
    <location>
        <begin position="254"/>
        <end position="271"/>
    </location>
</feature>
<dbReference type="GO" id="GO:0005789">
    <property type="term" value="C:endoplasmic reticulum membrane"/>
    <property type="evidence" value="ECO:0007669"/>
    <property type="project" value="UniProtKB-SubCell"/>
</dbReference>
<proteinExistence type="inferred from homology"/>
<dbReference type="GO" id="GO:0006094">
    <property type="term" value="P:gluconeogenesis"/>
    <property type="evidence" value="ECO:0007669"/>
    <property type="project" value="UniProtKB-KW"/>
</dbReference>
<dbReference type="OrthoDB" id="6416209at2759"/>
<dbReference type="SUPFAM" id="SSF48317">
    <property type="entry name" value="Acid phosphatase/Vanadium-dependent haloperoxidase"/>
    <property type="match status" value="1"/>
</dbReference>
<feature type="transmembrane region" description="Helical" evidence="11">
    <location>
        <begin position="145"/>
        <end position="163"/>
    </location>
</feature>
<evidence type="ECO:0000259" key="12">
    <source>
        <dbReference type="SMART" id="SM00014"/>
    </source>
</evidence>
<sequence length="344" mass="39928">MRLYESMLNFEIYQILWCQNVLQPVEKLLSFFSVFTKMATVYSYVFPLLYLHSPEFYIRTLLTSICSNIVMILLKWIVSEGRPYWYVFSMENRPILRQTEITCETSSGNPSGHVMFQAAFLYLILTELMNQLHRRKCFTKKTSKILGWFVYLCLINMVALSRMYFACHFFHQCLLGAILGHFIARYTVRNTAGMEKMYEFSKLRMLAIGIIVAATAASVFFGQKLFGRDPLWSIKIAFNRCENPLYLKPDSTPVFAIIKDLGLFSGIILSAPLKARFTNHSHWSVKCCVVVLTIIGYQSAISAIPHNRGVLTYYCCSYFIHLFSVFVLLNYDLIRRSVNQRFLT</sequence>
<comment type="similarity">
    <text evidence="3">Belongs to the glucose-6-phosphatase family.</text>
</comment>
<evidence type="ECO:0000256" key="3">
    <source>
        <dbReference type="ARBA" id="ARBA00009266"/>
    </source>
</evidence>
<name>A0A9Q0RSR3_9DIPT</name>
<keyword evidence="7" id="KW-0378">Hydrolase</keyword>
<reference evidence="13" key="1">
    <citation type="submission" date="2022-07" db="EMBL/GenBank/DDBJ databases">
        <authorList>
            <person name="Trinca V."/>
            <person name="Uliana J.V.C."/>
            <person name="Torres T.T."/>
            <person name="Ward R.J."/>
            <person name="Monesi N."/>
        </authorList>
    </citation>
    <scope>NUCLEOTIDE SEQUENCE</scope>
    <source>
        <strain evidence="13">HSMRA1968</strain>
        <tissue evidence="13">Whole embryos</tissue>
    </source>
</reference>
<keyword evidence="9 11" id="KW-1133">Transmembrane helix</keyword>
<protein>
    <recommendedName>
        <fullName evidence="4">glucose-6-phosphatase</fullName>
        <ecNumber evidence="4">3.1.3.9</ecNumber>
    </recommendedName>
</protein>
<evidence type="ECO:0000256" key="7">
    <source>
        <dbReference type="ARBA" id="ARBA00022801"/>
    </source>
</evidence>
<dbReference type="SMART" id="SM00014">
    <property type="entry name" value="acidPPc"/>
    <property type="match status" value="1"/>
</dbReference>
<comment type="caution">
    <text evidence="13">The sequence shown here is derived from an EMBL/GenBank/DDBJ whole genome shotgun (WGS) entry which is preliminary data.</text>
</comment>
<evidence type="ECO:0000256" key="11">
    <source>
        <dbReference type="SAM" id="Phobius"/>
    </source>
</evidence>
<evidence type="ECO:0000313" key="14">
    <source>
        <dbReference type="Proteomes" id="UP001151699"/>
    </source>
</evidence>
<dbReference type="GO" id="GO:0004346">
    <property type="term" value="F:glucose-6-phosphatase activity"/>
    <property type="evidence" value="ECO:0007669"/>
    <property type="project" value="UniProtKB-EC"/>
</dbReference>
<evidence type="ECO:0000256" key="9">
    <source>
        <dbReference type="ARBA" id="ARBA00022989"/>
    </source>
</evidence>
<dbReference type="Proteomes" id="UP001151699">
    <property type="component" value="Unassembled WGS sequence"/>
</dbReference>
<evidence type="ECO:0000256" key="2">
    <source>
        <dbReference type="ARBA" id="ARBA00004742"/>
    </source>
</evidence>
<evidence type="ECO:0000256" key="8">
    <source>
        <dbReference type="ARBA" id="ARBA00022824"/>
    </source>
</evidence>
<dbReference type="InterPro" id="IPR000326">
    <property type="entry name" value="PAP2/HPO"/>
</dbReference>
<dbReference type="AlphaFoldDB" id="A0A9Q0RSR3"/>
<evidence type="ECO:0000256" key="6">
    <source>
        <dbReference type="ARBA" id="ARBA00022692"/>
    </source>
</evidence>
<evidence type="ECO:0000256" key="4">
    <source>
        <dbReference type="ARBA" id="ARBA00012634"/>
    </source>
</evidence>
<feature type="transmembrane region" description="Helical" evidence="11">
    <location>
        <begin position="169"/>
        <end position="188"/>
    </location>
</feature>
<dbReference type="Gene3D" id="1.20.144.10">
    <property type="entry name" value="Phosphatidic acid phosphatase type 2/haloperoxidase"/>
    <property type="match status" value="1"/>
</dbReference>
<feature type="transmembrane region" description="Helical" evidence="11">
    <location>
        <begin position="310"/>
        <end position="331"/>
    </location>
</feature>
<dbReference type="InterPro" id="IPR036938">
    <property type="entry name" value="PAP2/HPO_sf"/>
</dbReference>
<feature type="non-terminal residue" evidence="13">
    <location>
        <position position="1"/>
    </location>
</feature>